<accession>A0A4Y7K7R2</accession>
<keyword evidence="2" id="KW-1185">Reference proteome</keyword>
<dbReference type="EMBL" id="CM010721">
    <property type="protein sequence ID" value="RZC68947.1"/>
    <property type="molecule type" value="Genomic_DNA"/>
</dbReference>
<name>A0A4Y7K7R2_PAPSO</name>
<evidence type="ECO:0000313" key="1">
    <source>
        <dbReference type="EMBL" id="RZC68947.1"/>
    </source>
</evidence>
<dbReference type="AlphaFoldDB" id="A0A4Y7K7R2"/>
<protein>
    <submittedName>
        <fullName evidence="1">Uncharacterized protein</fullName>
    </submittedName>
</protein>
<proteinExistence type="predicted"/>
<dbReference type="Proteomes" id="UP000316621">
    <property type="component" value="Chromosome 7"/>
</dbReference>
<dbReference type="Gramene" id="RZC68947">
    <property type="protein sequence ID" value="RZC68947"/>
    <property type="gene ID" value="C5167_032029"/>
</dbReference>
<reference evidence="1 2" key="1">
    <citation type="journal article" date="2018" name="Science">
        <title>The opium poppy genome and morphinan production.</title>
        <authorList>
            <person name="Guo L."/>
            <person name="Winzer T."/>
            <person name="Yang X."/>
            <person name="Li Y."/>
            <person name="Ning Z."/>
            <person name="He Z."/>
            <person name="Teodor R."/>
            <person name="Lu Y."/>
            <person name="Bowser T.A."/>
            <person name="Graham I.A."/>
            <person name="Ye K."/>
        </authorList>
    </citation>
    <scope>NUCLEOTIDE SEQUENCE [LARGE SCALE GENOMIC DNA]</scope>
    <source>
        <strain evidence="2">cv. HN1</strain>
        <tissue evidence="1">Leaves</tissue>
    </source>
</reference>
<organism evidence="1 2">
    <name type="scientific">Papaver somniferum</name>
    <name type="common">Opium poppy</name>
    <dbReference type="NCBI Taxonomy" id="3469"/>
    <lineage>
        <taxon>Eukaryota</taxon>
        <taxon>Viridiplantae</taxon>
        <taxon>Streptophyta</taxon>
        <taxon>Embryophyta</taxon>
        <taxon>Tracheophyta</taxon>
        <taxon>Spermatophyta</taxon>
        <taxon>Magnoliopsida</taxon>
        <taxon>Ranunculales</taxon>
        <taxon>Papaveraceae</taxon>
        <taxon>Papaveroideae</taxon>
        <taxon>Papaver</taxon>
    </lineage>
</organism>
<gene>
    <name evidence="1" type="ORF">C5167_032029</name>
</gene>
<sequence>MSKPDCLKMWIFEAIRVVLDRERV</sequence>
<evidence type="ECO:0000313" key="2">
    <source>
        <dbReference type="Proteomes" id="UP000316621"/>
    </source>
</evidence>